<dbReference type="EC" id="3.1.-.-" evidence="8"/>
<feature type="domain" description="XPG N-terminal" evidence="11">
    <location>
        <begin position="1"/>
        <end position="109"/>
    </location>
</feature>
<keyword evidence="8" id="KW-0460">Magnesium</keyword>
<evidence type="ECO:0000313" key="12">
    <source>
        <dbReference type="EMBL" id="CAD8223396.1"/>
    </source>
</evidence>
<feature type="domain" description="XPG-I" evidence="10">
    <location>
        <begin position="153"/>
        <end position="217"/>
    </location>
</feature>
<keyword evidence="8" id="KW-0540">Nuclease</keyword>
<keyword evidence="8" id="KW-0378">Hydrolase</keyword>
<evidence type="ECO:0000256" key="4">
    <source>
        <dbReference type="ARBA" id="ARBA00022839"/>
    </source>
</evidence>
<dbReference type="GO" id="GO:0006281">
    <property type="term" value="P:DNA repair"/>
    <property type="evidence" value="ECO:0007669"/>
    <property type="project" value="UniProtKB-UniRule"/>
</dbReference>
<feature type="region of interest" description="Disordered" evidence="9">
    <location>
        <begin position="222"/>
        <end position="243"/>
    </location>
</feature>
<evidence type="ECO:0000256" key="2">
    <source>
        <dbReference type="ARBA" id="ARBA00022759"/>
    </source>
</evidence>
<evidence type="ECO:0000256" key="9">
    <source>
        <dbReference type="SAM" id="MobiDB-lite"/>
    </source>
</evidence>
<dbReference type="SMART" id="SM00485">
    <property type="entry name" value="XPGN"/>
    <property type="match status" value="1"/>
</dbReference>
<dbReference type="PANTHER" id="PTHR11081:SF8">
    <property type="entry name" value="EXONUCLEASE 1"/>
    <property type="match status" value="1"/>
</dbReference>
<keyword evidence="8" id="KW-0228">DNA excision</keyword>
<evidence type="ECO:0000256" key="6">
    <source>
        <dbReference type="ARBA" id="ARBA00023204"/>
    </source>
</evidence>
<proteinExistence type="inferred from homology"/>
<protein>
    <recommendedName>
        <fullName evidence="8">Exonuclease 1</fullName>
        <ecNumber evidence="8">3.1.-.-</ecNumber>
    </recommendedName>
</protein>
<dbReference type="PANTHER" id="PTHR11081">
    <property type="entry name" value="FLAP ENDONUCLEASE FAMILY MEMBER"/>
    <property type="match status" value="1"/>
</dbReference>
<keyword evidence="7 8" id="KW-0539">Nucleus</keyword>
<dbReference type="InterPro" id="IPR006085">
    <property type="entry name" value="XPG_DNA_repair_N"/>
</dbReference>
<dbReference type="AlphaFoldDB" id="A0A7R9XRU9"/>
<dbReference type="Pfam" id="PF00752">
    <property type="entry name" value="XPG_N"/>
    <property type="match status" value="1"/>
</dbReference>
<dbReference type="PRINTS" id="PR00853">
    <property type="entry name" value="XPGRADSUPER"/>
</dbReference>
<comment type="cofactor">
    <cofactor evidence="8">
        <name>Mg(2+)</name>
        <dbReference type="ChEBI" id="CHEBI:18420"/>
    </cofactor>
    <text evidence="8">Binds 2 magnesium ions per subunit. They probably participate in the reaction catalyzed by the enzyme. May bind an additional third magnesium ion after substrate binding.</text>
</comment>
<dbReference type="GO" id="GO:0005634">
    <property type="term" value="C:nucleus"/>
    <property type="evidence" value="ECO:0007669"/>
    <property type="project" value="UniProtKB-SubCell"/>
</dbReference>
<evidence type="ECO:0000256" key="3">
    <source>
        <dbReference type="ARBA" id="ARBA00022763"/>
    </source>
</evidence>
<dbReference type="Gene3D" id="3.40.50.1010">
    <property type="entry name" value="5'-nuclease"/>
    <property type="match status" value="1"/>
</dbReference>
<evidence type="ECO:0000256" key="5">
    <source>
        <dbReference type="ARBA" id="ARBA00023125"/>
    </source>
</evidence>
<evidence type="ECO:0000256" key="7">
    <source>
        <dbReference type="ARBA" id="ARBA00023242"/>
    </source>
</evidence>
<dbReference type="SMART" id="SM00484">
    <property type="entry name" value="XPGI"/>
    <property type="match status" value="1"/>
</dbReference>
<evidence type="ECO:0000259" key="10">
    <source>
        <dbReference type="SMART" id="SM00484"/>
    </source>
</evidence>
<keyword evidence="8" id="KW-0267">Excision nuclease</keyword>
<dbReference type="CDD" id="cd09857">
    <property type="entry name" value="PIN_EXO1"/>
    <property type="match status" value="1"/>
</dbReference>
<reference evidence="12" key="1">
    <citation type="submission" date="2021-01" db="EMBL/GenBank/DDBJ databases">
        <authorList>
            <person name="Corre E."/>
            <person name="Pelletier E."/>
            <person name="Niang G."/>
            <person name="Scheremetjew M."/>
            <person name="Finn R."/>
            <person name="Kale V."/>
            <person name="Holt S."/>
            <person name="Cochrane G."/>
            <person name="Meng A."/>
            <person name="Brown T."/>
            <person name="Cohen L."/>
        </authorList>
    </citation>
    <scope>NUCLEOTIDE SEQUENCE</scope>
    <source>
        <strain evidence="12">Clade-A-BCC118000</strain>
    </source>
</reference>
<evidence type="ECO:0000259" key="11">
    <source>
        <dbReference type="SMART" id="SM00485"/>
    </source>
</evidence>
<dbReference type="FunFam" id="3.40.50.1010:FF:000111">
    <property type="entry name" value="Exonuclease 1"/>
    <property type="match status" value="1"/>
</dbReference>
<accession>A0A7R9XRU9</accession>
<dbReference type="InterPro" id="IPR006084">
    <property type="entry name" value="XPG/Rad2"/>
</dbReference>
<keyword evidence="8" id="KW-0479">Metal-binding</keyword>
<organism evidence="12">
    <name type="scientific">Ostreococcus sp. 'lucimarinus'</name>
    <dbReference type="NCBI Taxonomy" id="242159"/>
    <lineage>
        <taxon>Eukaryota</taxon>
        <taxon>Viridiplantae</taxon>
        <taxon>Chlorophyta</taxon>
        <taxon>Mamiellophyceae</taxon>
        <taxon>Mamiellales</taxon>
        <taxon>Bathycoccaceae</taxon>
        <taxon>Ostreococcus</taxon>
    </lineage>
</organism>
<dbReference type="EMBL" id="HBDX01004785">
    <property type="protein sequence ID" value="CAD8223396.1"/>
    <property type="molecule type" value="Transcribed_RNA"/>
</dbReference>
<dbReference type="GO" id="GO:0003677">
    <property type="term" value="F:DNA binding"/>
    <property type="evidence" value="ECO:0007669"/>
    <property type="project" value="UniProtKB-UniRule"/>
</dbReference>
<keyword evidence="2" id="KW-0255">Endonuclease</keyword>
<keyword evidence="4 8" id="KW-0269">Exonuclease</keyword>
<gene>
    <name evidence="12" type="ORF">OLUC0939_LOCUS4120</name>
</gene>
<comment type="similarity">
    <text evidence="8">Belongs to the XPG/RAD2 endonuclease family. EXO1 subfamily.</text>
</comment>
<comment type="function">
    <text evidence="8">5'-&gt;3' double-stranded DNA exonuclease which may also possess a cryptic 3'-&gt;5' double-stranded DNA exonuclease activity. Functions in DNA mismatch repair.</text>
</comment>
<keyword evidence="5 8" id="KW-0238">DNA-binding</keyword>
<dbReference type="InterPro" id="IPR006086">
    <property type="entry name" value="XPG-I_dom"/>
</dbReference>
<dbReference type="GO" id="GO:0035312">
    <property type="term" value="F:5'-3' DNA exonuclease activity"/>
    <property type="evidence" value="ECO:0007669"/>
    <property type="project" value="UniProtKB-UniRule"/>
</dbReference>
<sequence length="243" mass="26635">MGIKGLPAVLEPYCERVHVGEYAPGTRCAVDAYSWLHKGAFGCVDALAPGGDRAWERRPGAMAPYVKYAVHRANMLRHHGIEPVIVFDGDRAPAKRGEERARRERRAALLERGERARAAGDKEGAFRAFSGAIDVTPEMARELIVALKREKFEFVVAPYEADATIASLALTAKERGGVDLVFTEDSDLVAYGCPRVVFKLEKSGDAKELRLASLFEGAARATTTTTTTTRRSRTVTTRARATR</sequence>
<comment type="subcellular location">
    <subcellularLocation>
        <location evidence="1 8">Nucleus</location>
    </subcellularLocation>
</comment>
<dbReference type="GO" id="GO:0046872">
    <property type="term" value="F:metal ion binding"/>
    <property type="evidence" value="ECO:0007669"/>
    <property type="project" value="UniProtKB-UniRule"/>
</dbReference>
<dbReference type="GO" id="GO:0017108">
    <property type="term" value="F:5'-flap endonuclease activity"/>
    <property type="evidence" value="ECO:0007669"/>
    <property type="project" value="TreeGrafter"/>
</dbReference>
<keyword evidence="6 8" id="KW-0234">DNA repair</keyword>
<dbReference type="SUPFAM" id="SSF88723">
    <property type="entry name" value="PIN domain-like"/>
    <property type="match status" value="1"/>
</dbReference>
<dbReference type="InterPro" id="IPR029060">
    <property type="entry name" value="PIN-like_dom_sf"/>
</dbReference>
<dbReference type="Pfam" id="PF00867">
    <property type="entry name" value="XPG_I"/>
    <property type="match status" value="1"/>
</dbReference>
<evidence type="ECO:0000256" key="1">
    <source>
        <dbReference type="ARBA" id="ARBA00004123"/>
    </source>
</evidence>
<evidence type="ECO:0000256" key="8">
    <source>
        <dbReference type="RuleBase" id="RU910737"/>
    </source>
</evidence>
<name>A0A7R9XRU9_9CHLO</name>
<keyword evidence="3 8" id="KW-0227">DNA damage</keyword>
<dbReference type="InterPro" id="IPR044752">
    <property type="entry name" value="PIN-like_EXO1"/>
</dbReference>